<dbReference type="Gene3D" id="2.60.175.20">
    <property type="entry name" value="Major capsid L1 (late) superfamily, Papillomavirus"/>
    <property type="match status" value="2"/>
</dbReference>
<keyword evidence="2 7" id="KW-0945">Host-virus interaction</keyword>
<dbReference type="PRINTS" id="PR00865">
    <property type="entry name" value="HPVCAPSIDL1"/>
</dbReference>
<feature type="disulfide bond" description="Interchain (with Cys-175)" evidence="7">
    <location>
        <position position="440"/>
    </location>
</feature>
<evidence type="ECO:0000256" key="3">
    <source>
        <dbReference type="ARBA" id="ARBA00022804"/>
    </source>
</evidence>
<evidence type="ECO:0000256" key="6">
    <source>
        <dbReference type="ARBA" id="ARBA00023296"/>
    </source>
</evidence>
<dbReference type="HAMAP" id="MF_04002">
    <property type="entry name" value="PPV_L1"/>
    <property type="match status" value="1"/>
</dbReference>
<dbReference type="EMBL" id="MH777296">
    <property type="protein sequence ID" value="AYA94237.1"/>
    <property type="molecule type" value="Genomic_DNA"/>
</dbReference>
<evidence type="ECO:0000256" key="5">
    <source>
        <dbReference type="ARBA" id="ARBA00022921"/>
    </source>
</evidence>
<keyword evidence="5 7" id="KW-0426">Late protein</keyword>
<keyword evidence="8" id="KW-1145">T=7 icosahedral capsid protein</keyword>
<sequence>MAFWLKEHGNFYLPPAKPNPRVLNTDEYVTGTNIYFTANTDRLLTVGHPYFAVRNEQNEITVPKVSGNQYRVFRLKCPDPNQFALIDPKIFNPEKERLVWGLKGIEVSRGGPLGIGSTGYPLFNKYTDTENMSMYPPAEAQENRMNISMDPKLTQLFIVGCSPPLGEYWDKAKFCADHNVTKGDCPPLELISEIIEDGDMMDIGFGNMNNKTLYEGRSGVPLDIINDKTKWPDFVKMAQDVYGDQMFFFGRREQIYSRHQFNRAGTVGDIIPMENTDFFLNPKQADPAIPQKTISSSIYVTIPSGSLNSSDGQLFNKPFWLKRAQGNNNGILWRNDLFVTVGDNTRNTNFNISVYKESGTLDTNYIYTASDFKNYTRHVEEFEISIVLELCKVKLDADILAHLNVMDPGILENWKLAFVPPPQVGIEDNYRFIESLATRCPTEADKHEPEDPYKDKNFWTVDITEKFTSELSQSSLGRRFLFQSNILGNKRPRSEITVPASRDTSTRRTVKRRKLKR</sequence>
<feature type="region of interest" description="Disordered" evidence="9">
    <location>
        <begin position="498"/>
        <end position="517"/>
    </location>
</feature>
<comment type="subcellular location">
    <subcellularLocation>
        <location evidence="7">Virion</location>
    </subcellularLocation>
    <subcellularLocation>
        <location evidence="7">Host nucleus</location>
    </subcellularLocation>
</comment>
<dbReference type="GO" id="GO:0075509">
    <property type="term" value="P:endocytosis involved in viral entry into host cell"/>
    <property type="evidence" value="ECO:0007669"/>
    <property type="project" value="UniProtKB-KW"/>
</dbReference>
<keyword evidence="7" id="KW-1164">Virus endocytosis by host</keyword>
<dbReference type="InterPro" id="IPR002210">
    <property type="entry name" value="Capsid_L1_Papillomavir"/>
</dbReference>
<dbReference type="SUPFAM" id="SSF88648">
    <property type="entry name" value="Group I dsDNA viruses"/>
    <property type="match status" value="1"/>
</dbReference>
<evidence type="ECO:0000256" key="9">
    <source>
        <dbReference type="SAM" id="MobiDB-lite"/>
    </source>
</evidence>
<gene>
    <name evidence="7 8" type="primary">L1</name>
</gene>
<keyword evidence="6 7" id="KW-1160">Virus entry into host cell</keyword>
<accession>A0A385PJN4</accession>
<evidence type="ECO:0000256" key="4">
    <source>
        <dbReference type="ARBA" id="ARBA00022844"/>
    </source>
</evidence>
<feature type="compositionally biased region" description="Basic residues" evidence="9">
    <location>
        <begin position="508"/>
        <end position="517"/>
    </location>
</feature>
<keyword evidence="7" id="KW-1162">Viral penetration into host cytoplasm</keyword>
<evidence type="ECO:0000256" key="8">
    <source>
        <dbReference type="RuleBase" id="RU361248"/>
    </source>
</evidence>
<evidence type="ECO:0000256" key="2">
    <source>
        <dbReference type="ARBA" id="ARBA00022581"/>
    </source>
</evidence>
<dbReference type="GO" id="GO:0042025">
    <property type="term" value="C:host cell nucleus"/>
    <property type="evidence" value="ECO:0007669"/>
    <property type="project" value="UniProtKB-SubCell"/>
</dbReference>
<organism evidence="10">
    <name type="scientific">Human papillomavirus</name>
    <dbReference type="NCBI Taxonomy" id="10566"/>
    <lineage>
        <taxon>Viruses</taxon>
        <taxon>Monodnaviria</taxon>
        <taxon>Shotokuvirae</taxon>
        <taxon>Cossaviricota</taxon>
        <taxon>Papovaviricetes</taxon>
        <taxon>Zurhausenvirales</taxon>
        <taxon>Papillomaviridae</taxon>
    </lineage>
</organism>
<keyword evidence="3 7" id="KW-1161">Viral attachment to host cell</keyword>
<feature type="disulfide bond" description="Interchain (with Cys-440)" evidence="7">
    <location>
        <position position="175"/>
    </location>
</feature>
<keyword evidence="4 7" id="KW-0946">Virion</keyword>
<proteinExistence type="inferred from homology"/>
<keyword evidence="7" id="KW-1048">Host nucleus</keyword>
<dbReference type="GO" id="GO:0019062">
    <property type="term" value="P:virion attachment to host cell"/>
    <property type="evidence" value="ECO:0007669"/>
    <property type="project" value="UniProtKB-UniRule"/>
</dbReference>
<comment type="similarity">
    <text evidence="7 8">Belongs to the papillomaviridae L1 protein family.</text>
</comment>
<evidence type="ECO:0000256" key="7">
    <source>
        <dbReference type="HAMAP-Rule" id="MF_04002"/>
    </source>
</evidence>
<dbReference type="GO" id="GO:0005198">
    <property type="term" value="F:structural molecule activity"/>
    <property type="evidence" value="ECO:0007669"/>
    <property type="project" value="UniProtKB-UniRule"/>
</dbReference>
<keyword evidence="7" id="KW-1015">Disulfide bond</keyword>
<reference evidence="10" key="1">
    <citation type="journal article" date="2018" name="Nat. Med.">
        <title>Expanded skin virome in DOCK8-deficient patients.</title>
        <authorList>
            <consortium name="NISC Comparative Sequencing Program"/>
            <person name="Tirosh O."/>
            <person name="Conlan S."/>
            <person name="Deming C."/>
            <person name="Lee-Lin S.Q."/>
            <person name="Huang X."/>
            <person name="Su H.C."/>
            <person name="Freeman A.F."/>
            <person name="Segre J.A."/>
            <person name="Kong H.H."/>
        </authorList>
    </citation>
    <scope>NUCLEOTIDE SEQUENCE</scope>
    <source>
        <strain evidence="10">HPV-mSK_154</strain>
    </source>
</reference>
<name>A0A385PJN4_9PAPI</name>
<protein>
    <recommendedName>
        <fullName evidence="7 8">Major capsid protein L1</fullName>
    </recommendedName>
</protein>
<dbReference type="InterPro" id="IPR011222">
    <property type="entry name" value="dsDNA_vir_gr_I_capsid"/>
</dbReference>
<dbReference type="GO" id="GO:0039620">
    <property type="term" value="C:T=7 icosahedral viral capsid"/>
    <property type="evidence" value="ECO:0007669"/>
    <property type="project" value="UniProtKB-UniRule"/>
</dbReference>
<evidence type="ECO:0000313" key="10">
    <source>
        <dbReference type="EMBL" id="AYA94237.1"/>
    </source>
</evidence>
<dbReference type="InterPro" id="IPR036973">
    <property type="entry name" value="Capsid_L1_sf_Papillomavir"/>
</dbReference>
<comment type="function">
    <text evidence="7 8">Forms an icosahedral capsid with a T=7 symmetry and a 50 nm diameter. The capsid is composed of 72 pentamers linked to each other by disulfide bonds and associated with L2 proteins. Binds to heparan sulfate proteoglycans on cell surface of basal layer keratinocytes to provide initial virion attachment. This binding mediates a conformational change in the virus capsid that facilitates efficient infection. The virion enters the host cell via endocytosis. During virus trafficking, L1 protein dissociates from the viral DNA and the genomic DNA is released to the host nucleus. The virion assembly takes place within the cell nucleus. Encapsulates the genomic DNA together with protein L2.</text>
</comment>
<comment type="subunit">
    <text evidence="7">Self-assembles into homopentamers. The capsid has an icosahedral symmetry and consists of 72 capsomers, with each capsomer being a pentamer of L1. Interacts with the minor capsid protein L2; this interaction is necessary for viral genome encapsidation. Interacts with protein E2; this interaction enhances E2-dependent replication and transcription activation.</text>
</comment>
<keyword evidence="1 7" id="KW-0167">Capsid protein</keyword>
<dbReference type="Pfam" id="PF00500">
    <property type="entry name" value="Late_protein_L1"/>
    <property type="match status" value="1"/>
</dbReference>
<evidence type="ECO:0000256" key="1">
    <source>
        <dbReference type="ARBA" id="ARBA00022561"/>
    </source>
</evidence>